<dbReference type="InterPro" id="IPR035906">
    <property type="entry name" value="MetI-like_sf"/>
</dbReference>
<comment type="subcellular location">
    <subcellularLocation>
        <location evidence="1">Cell inner membrane</location>
        <topology evidence="1">Multi-pass membrane protein</topology>
    </subcellularLocation>
    <subcellularLocation>
        <location evidence="8">Cell membrane</location>
        <topology evidence="8">Multi-pass membrane protein</topology>
    </subcellularLocation>
</comment>
<keyword evidence="7 8" id="KW-0472">Membrane</keyword>
<keyword evidence="2 8" id="KW-0813">Transport</keyword>
<feature type="transmembrane region" description="Helical" evidence="8">
    <location>
        <begin position="127"/>
        <end position="146"/>
    </location>
</feature>
<proteinExistence type="inferred from homology"/>
<evidence type="ECO:0000256" key="4">
    <source>
        <dbReference type="ARBA" id="ARBA00022519"/>
    </source>
</evidence>
<reference evidence="10" key="1">
    <citation type="submission" date="2021-01" db="EMBL/GenBank/DDBJ databases">
        <title>Description of Breznakiella homolactica.</title>
        <authorList>
            <person name="Song Y."/>
            <person name="Brune A."/>
        </authorList>
    </citation>
    <scope>NUCLEOTIDE SEQUENCE</scope>
    <source>
        <strain evidence="10">RmG30</strain>
    </source>
</reference>
<dbReference type="GO" id="GO:0005886">
    <property type="term" value="C:plasma membrane"/>
    <property type="evidence" value="ECO:0007669"/>
    <property type="project" value="UniProtKB-SubCell"/>
</dbReference>
<dbReference type="RefSeq" id="WP_215626502.1">
    <property type="nucleotide sequence ID" value="NZ_CP067089.2"/>
</dbReference>
<evidence type="ECO:0000256" key="3">
    <source>
        <dbReference type="ARBA" id="ARBA00022475"/>
    </source>
</evidence>
<feature type="domain" description="ABC transmembrane type-1" evidence="9">
    <location>
        <begin position="62"/>
        <end position="250"/>
    </location>
</feature>
<evidence type="ECO:0000256" key="7">
    <source>
        <dbReference type="ARBA" id="ARBA00023136"/>
    </source>
</evidence>
<evidence type="ECO:0000313" key="11">
    <source>
        <dbReference type="Proteomes" id="UP000595917"/>
    </source>
</evidence>
<keyword evidence="6 8" id="KW-1133">Transmembrane helix</keyword>
<dbReference type="PANTHER" id="PTHR43357">
    <property type="entry name" value="INNER MEMBRANE ABC TRANSPORTER PERMEASE PROTEIN YDCV"/>
    <property type="match status" value="1"/>
</dbReference>
<organism evidence="10 11">
    <name type="scientific">Breznakiella homolactica</name>
    <dbReference type="NCBI Taxonomy" id="2798577"/>
    <lineage>
        <taxon>Bacteria</taxon>
        <taxon>Pseudomonadati</taxon>
        <taxon>Spirochaetota</taxon>
        <taxon>Spirochaetia</taxon>
        <taxon>Spirochaetales</taxon>
        <taxon>Breznakiellaceae</taxon>
        <taxon>Breznakiella</taxon>
    </lineage>
</organism>
<dbReference type="EMBL" id="CP067089">
    <property type="protein sequence ID" value="QQO09196.1"/>
    <property type="molecule type" value="Genomic_DNA"/>
</dbReference>
<evidence type="ECO:0000256" key="1">
    <source>
        <dbReference type="ARBA" id="ARBA00004429"/>
    </source>
</evidence>
<dbReference type="GO" id="GO:0055085">
    <property type="term" value="P:transmembrane transport"/>
    <property type="evidence" value="ECO:0007669"/>
    <property type="project" value="InterPro"/>
</dbReference>
<keyword evidence="5 8" id="KW-0812">Transmembrane</keyword>
<protein>
    <submittedName>
        <fullName evidence="10">ABC transporter permease</fullName>
    </submittedName>
</protein>
<dbReference type="KEGG" id="bhc:JFL75_20070"/>
<dbReference type="Pfam" id="PF00528">
    <property type="entry name" value="BPD_transp_1"/>
    <property type="match status" value="1"/>
</dbReference>
<sequence>MKKNSKVIILITIMVFVFLIGPFIMIFLTAFSTDQIMRFPPKGFTLDWFKKALSIRMFRTTFWVSFQTGIAATATALILGVPVAYANIRYKYKAKPLVDLLFSSPAIVPGMIIGFALLRFFVYVSDMPIIIGLYLGHTAILFPYTVRVVSSSLRNFSVDVEEAAVSLGASRFLSFFSVVLPNIQSGLVAAFILAFITSFNNVPVSLFLTGPGVATLPIQMLVYMEQYYDPTISALSTVIIVITIVIVQTAEKLLGISKYV</sequence>
<feature type="transmembrane region" description="Helical" evidence="8">
    <location>
        <begin position="202"/>
        <end position="224"/>
    </location>
</feature>
<evidence type="ECO:0000256" key="5">
    <source>
        <dbReference type="ARBA" id="ARBA00022692"/>
    </source>
</evidence>
<evidence type="ECO:0000256" key="6">
    <source>
        <dbReference type="ARBA" id="ARBA00022989"/>
    </source>
</evidence>
<evidence type="ECO:0000256" key="8">
    <source>
        <dbReference type="RuleBase" id="RU363032"/>
    </source>
</evidence>
<dbReference type="SUPFAM" id="SSF161098">
    <property type="entry name" value="MetI-like"/>
    <property type="match status" value="1"/>
</dbReference>
<accession>A0A7T7XMP7</accession>
<keyword evidence="11" id="KW-1185">Reference proteome</keyword>
<evidence type="ECO:0000259" key="9">
    <source>
        <dbReference type="PROSITE" id="PS50928"/>
    </source>
</evidence>
<dbReference type="PROSITE" id="PS50928">
    <property type="entry name" value="ABC_TM1"/>
    <property type="match status" value="1"/>
</dbReference>
<feature type="transmembrane region" description="Helical" evidence="8">
    <location>
        <begin position="97"/>
        <end position="121"/>
    </location>
</feature>
<dbReference type="CDD" id="cd06261">
    <property type="entry name" value="TM_PBP2"/>
    <property type="match status" value="1"/>
</dbReference>
<keyword evidence="3" id="KW-1003">Cell membrane</keyword>
<feature type="transmembrane region" description="Helical" evidence="8">
    <location>
        <begin position="231"/>
        <end position="250"/>
    </location>
</feature>
<keyword evidence="4" id="KW-0997">Cell inner membrane</keyword>
<dbReference type="Gene3D" id="1.10.3720.10">
    <property type="entry name" value="MetI-like"/>
    <property type="match status" value="1"/>
</dbReference>
<feature type="transmembrane region" description="Helical" evidence="8">
    <location>
        <begin position="62"/>
        <end position="85"/>
    </location>
</feature>
<dbReference type="AlphaFoldDB" id="A0A7T7XMP7"/>
<dbReference type="Proteomes" id="UP000595917">
    <property type="component" value="Chromosome"/>
</dbReference>
<dbReference type="PANTHER" id="PTHR43357:SF4">
    <property type="entry name" value="INNER MEMBRANE ABC TRANSPORTER PERMEASE PROTEIN YDCV"/>
    <property type="match status" value="1"/>
</dbReference>
<gene>
    <name evidence="10" type="ORF">JFL75_20070</name>
</gene>
<evidence type="ECO:0000313" key="10">
    <source>
        <dbReference type="EMBL" id="QQO09196.1"/>
    </source>
</evidence>
<evidence type="ECO:0000256" key="2">
    <source>
        <dbReference type="ARBA" id="ARBA00022448"/>
    </source>
</evidence>
<comment type="similarity">
    <text evidence="8">Belongs to the binding-protein-dependent transport system permease family.</text>
</comment>
<name>A0A7T7XMP7_9SPIR</name>
<feature type="transmembrane region" description="Helical" evidence="8">
    <location>
        <begin position="172"/>
        <end position="196"/>
    </location>
</feature>
<dbReference type="InterPro" id="IPR000515">
    <property type="entry name" value="MetI-like"/>
</dbReference>
<feature type="transmembrane region" description="Helical" evidence="8">
    <location>
        <begin position="7"/>
        <end position="31"/>
    </location>
</feature>